<name>A0A8H9LV51_KITAU</name>
<proteinExistence type="predicted"/>
<accession>A0A8H9LV51</accession>
<organism evidence="1 2">
    <name type="scientific">Kitasatospora aureofaciens</name>
    <name type="common">Streptomyces aureofaciens</name>
    <dbReference type="NCBI Taxonomy" id="1894"/>
    <lineage>
        <taxon>Bacteria</taxon>
        <taxon>Bacillati</taxon>
        <taxon>Actinomycetota</taxon>
        <taxon>Actinomycetes</taxon>
        <taxon>Kitasatosporales</taxon>
        <taxon>Streptomycetaceae</taxon>
        <taxon>Kitasatospora</taxon>
    </lineage>
</organism>
<reference evidence="1" key="2">
    <citation type="submission" date="2020-09" db="EMBL/GenBank/DDBJ databases">
        <authorList>
            <person name="Sun Q."/>
            <person name="Ohkuma M."/>
        </authorList>
    </citation>
    <scope>NUCLEOTIDE SEQUENCE</scope>
    <source>
        <strain evidence="1">JCM 4434</strain>
    </source>
</reference>
<gene>
    <name evidence="1" type="ORF">GCM10010502_62270</name>
</gene>
<comment type="caution">
    <text evidence="1">The sequence shown here is derived from an EMBL/GenBank/DDBJ whole genome shotgun (WGS) entry which is preliminary data.</text>
</comment>
<dbReference type="Proteomes" id="UP000610124">
    <property type="component" value="Unassembled WGS sequence"/>
</dbReference>
<sequence length="79" mass="8400">MLLVCTEKVRAALRCSLRPPGRPELPAPWRADSASALLRGSRMGLVELPGTRTVGGDYLRLGTPNKPCKGAISGALESR</sequence>
<dbReference type="EMBL" id="BMUB01000022">
    <property type="protein sequence ID" value="GGU99368.1"/>
    <property type="molecule type" value="Genomic_DNA"/>
</dbReference>
<evidence type="ECO:0000313" key="2">
    <source>
        <dbReference type="Proteomes" id="UP000610124"/>
    </source>
</evidence>
<dbReference type="AlphaFoldDB" id="A0A8H9LV51"/>
<reference evidence="1" key="1">
    <citation type="journal article" date="2014" name="Int. J. Syst. Evol. Microbiol.">
        <title>Complete genome sequence of Corynebacterium casei LMG S-19264T (=DSM 44701T), isolated from a smear-ripened cheese.</title>
        <authorList>
            <consortium name="US DOE Joint Genome Institute (JGI-PGF)"/>
            <person name="Walter F."/>
            <person name="Albersmeier A."/>
            <person name="Kalinowski J."/>
            <person name="Ruckert C."/>
        </authorList>
    </citation>
    <scope>NUCLEOTIDE SEQUENCE</scope>
    <source>
        <strain evidence="1">JCM 4434</strain>
    </source>
</reference>
<protein>
    <submittedName>
        <fullName evidence="1">Uncharacterized protein</fullName>
    </submittedName>
</protein>
<evidence type="ECO:0000313" key="1">
    <source>
        <dbReference type="EMBL" id="GGU99368.1"/>
    </source>
</evidence>